<gene>
    <name evidence="1" type="ORF">NK662_17780</name>
</gene>
<evidence type="ECO:0000313" key="2">
    <source>
        <dbReference type="Proteomes" id="UP001156102"/>
    </source>
</evidence>
<reference evidence="1" key="1">
    <citation type="submission" date="2022-07" db="EMBL/GenBank/DDBJ databases">
        <authorList>
            <person name="Li W.-J."/>
            <person name="Deng Q.-Q."/>
        </authorList>
    </citation>
    <scope>NUCLEOTIDE SEQUENCE</scope>
    <source>
        <strain evidence="1">SYSU M60031</strain>
    </source>
</reference>
<dbReference type="Proteomes" id="UP001156102">
    <property type="component" value="Unassembled WGS sequence"/>
</dbReference>
<comment type="caution">
    <text evidence="1">The sequence shown here is derived from an EMBL/GenBank/DDBJ whole genome shotgun (WGS) entry which is preliminary data.</text>
</comment>
<organism evidence="1 2">
    <name type="scientific">Ectobacillus ponti</name>
    <dbReference type="NCBI Taxonomy" id="2961894"/>
    <lineage>
        <taxon>Bacteria</taxon>
        <taxon>Bacillati</taxon>
        <taxon>Bacillota</taxon>
        <taxon>Bacilli</taxon>
        <taxon>Bacillales</taxon>
        <taxon>Bacillaceae</taxon>
        <taxon>Ectobacillus</taxon>
    </lineage>
</organism>
<dbReference type="RefSeq" id="WP_254760296.1">
    <property type="nucleotide sequence ID" value="NZ_JANCLT010000011.1"/>
</dbReference>
<proteinExistence type="predicted"/>
<dbReference type="AlphaFoldDB" id="A0AA42BQJ9"/>
<dbReference type="EMBL" id="JANCLT010000011">
    <property type="protein sequence ID" value="MCP8970375.1"/>
    <property type="molecule type" value="Genomic_DNA"/>
</dbReference>
<sequence length="56" mass="6617">MNENRMKPVYRRSEIPTSMTAAEEERFWQAHYMSEPLLNEMFAIGQVNTVHTAEDE</sequence>
<name>A0AA42BQJ9_9BACI</name>
<keyword evidence="2" id="KW-1185">Reference proteome</keyword>
<evidence type="ECO:0000313" key="1">
    <source>
        <dbReference type="EMBL" id="MCP8970375.1"/>
    </source>
</evidence>
<accession>A0AA42BQJ9</accession>
<protein>
    <submittedName>
        <fullName evidence="1">Uncharacterized protein</fullName>
    </submittedName>
</protein>